<dbReference type="InterPro" id="IPR010430">
    <property type="entry name" value="DUF1028"/>
</dbReference>
<dbReference type="PANTHER" id="PTHR39328">
    <property type="entry name" value="BLL2871 PROTEIN"/>
    <property type="match status" value="1"/>
</dbReference>
<comment type="caution">
    <text evidence="1">The sequence shown here is derived from an EMBL/GenBank/DDBJ whole genome shotgun (WGS) entry which is preliminary data.</text>
</comment>
<dbReference type="RefSeq" id="WP_142005016.1">
    <property type="nucleotide sequence ID" value="NZ_CAJTBP010000001.1"/>
</dbReference>
<proteinExistence type="predicted"/>
<dbReference type="SUPFAM" id="SSF56235">
    <property type="entry name" value="N-terminal nucleophile aminohydrolases (Ntn hydrolases)"/>
    <property type="match status" value="1"/>
</dbReference>
<accession>A0A542XAU6</accession>
<keyword evidence="1" id="KW-0378">Hydrolase</keyword>
<dbReference type="Proteomes" id="UP000318336">
    <property type="component" value="Unassembled WGS sequence"/>
</dbReference>
<gene>
    <name evidence="1" type="ORF">FB554_1063</name>
</gene>
<dbReference type="PANTHER" id="PTHR39328:SF1">
    <property type="entry name" value="BLL2871 PROTEIN"/>
    <property type="match status" value="1"/>
</dbReference>
<name>A0A542XAU6_9MICO</name>
<reference evidence="1 2" key="1">
    <citation type="submission" date="2019-06" db="EMBL/GenBank/DDBJ databases">
        <title>Sequencing the genomes of 1000 actinobacteria strains.</title>
        <authorList>
            <person name="Klenk H.-P."/>
        </authorList>
    </citation>
    <scope>NUCLEOTIDE SEQUENCE [LARGE SCALE GENOMIC DNA]</scope>
    <source>
        <strain evidence="1 2">DSM 24617</strain>
    </source>
</reference>
<dbReference type="InterPro" id="IPR029055">
    <property type="entry name" value="Ntn_hydrolases_N"/>
</dbReference>
<dbReference type="EMBL" id="VFOK01000001">
    <property type="protein sequence ID" value="TQL32930.1"/>
    <property type="molecule type" value="Genomic_DNA"/>
</dbReference>
<organism evidence="1 2">
    <name type="scientific">Barrientosiimonas humi</name>
    <dbReference type="NCBI Taxonomy" id="999931"/>
    <lineage>
        <taxon>Bacteria</taxon>
        <taxon>Bacillati</taxon>
        <taxon>Actinomycetota</taxon>
        <taxon>Actinomycetes</taxon>
        <taxon>Micrococcales</taxon>
        <taxon>Dermacoccaceae</taxon>
        <taxon>Barrientosiimonas</taxon>
    </lineage>
</organism>
<evidence type="ECO:0000313" key="2">
    <source>
        <dbReference type="Proteomes" id="UP000318336"/>
    </source>
</evidence>
<sequence length="274" mass="29036">MTFSIVARQGDAYGVAVASKFLAVGALVPEAGPHGAVATQAWGRVAYRRELLDALADGQSPEAALERCTAADAGSATRQLGVVGAEGAATFTGAEAPDWAGGRSGEADDLAWAIQGNILAGEQVVEQMERTWLERGDLPFEARLVAALRAGDEAGGDRRGRQSAAVVAHQPGRGYDETGVLADLRVDDHPDPVAELTRLLDLHELYFGLPGEPIPLTGPLAEEVRRRLAEQGRTHQDLRAALTDWAGEVNLEGRLLPDGIDARVLQMLRERPGG</sequence>
<protein>
    <submittedName>
        <fullName evidence="1">Putative Ntn-hydrolase superfamily protein</fullName>
    </submittedName>
</protein>
<keyword evidence="2" id="KW-1185">Reference proteome</keyword>
<dbReference type="GO" id="GO:0016787">
    <property type="term" value="F:hydrolase activity"/>
    <property type="evidence" value="ECO:0007669"/>
    <property type="project" value="UniProtKB-KW"/>
</dbReference>
<dbReference type="Pfam" id="PF06267">
    <property type="entry name" value="DUF1028"/>
    <property type="match status" value="1"/>
</dbReference>
<evidence type="ECO:0000313" key="1">
    <source>
        <dbReference type="EMBL" id="TQL32930.1"/>
    </source>
</evidence>
<dbReference type="Gene3D" id="3.60.20.10">
    <property type="entry name" value="Glutamine Phosphoribosylpyrophosphate, subunit 1, domain 1"/>
    <property type="match status" value="1"/>
</dbReference>
<dbReference type="AlphaFoldDB" id="A0A542XAU6"/>
<dbReference type="OrthoDB" id="9790012at2"/>